<dbReference type="Gene3D" id="1.10.260.40">
    <property type="entry name" value="lambda repressor-like DNA-binding domains"/>
    <property type="match status" value="1"/>
</dbReference>
<reference evidence="3" key="1">
    <citation type="submission" date="2019-05" db="EMBL/GenBank/DDBJ databases">
        <title>Flavobacterium profundi sp. nov., isolated from a deep-sea seamount.</title>
        <authorList>
            <person name="Zhang D.-C."/>
        </authorList>
    </citation>
    <scope>NUCLEOTIDE SEQUENCE [LARGE SCALE GENOMIC DNA]</scope>
    <source>
        <strain evidence="3">TP390</strain>
    </source>
</reference>
<dbReference type="AlphaFoldDB" id="A0A6I4ILV2"/>
<dbReference type="EMBL" id="WQLW01000008">
    <property type="protein sequence ID" value="MVO09779.1"/>
    <property type="molecule type" value="Genomic_DNA"/>
</dbReference>
<organism evidence="2 3">
    <name type="scientific">Flavobacterium profundi</name>
    <dbReference type="NCBI Taxonomy" id="1774945"/>
    <lineage>
        <taxon>Bacteria</taxon>
        <taxon>Pseudomonadati</taxon>
        <taxon>Bacteroidota</taxon>
        <taxon>Flavobacteriia</taxon>
        <taxon>Flavobacteriales</taxon>
        <taxon>Flavobacteriaceae</taxon>
        <taxon>Flavobacterium</taxon>
    </lineage>
</organism>
<comment type="caution">
    <text evidence="2">The sequence shown here is derived from an EMBL/GenBank/DDBJ whole genome shotgun (WGS) entry which is preliminary data.</text>
</comment>
<dbReference type="RefSeq" id="WP_140998158.1">
    <property type="nucleotide sequence ID" value="NZ_VDCZ01000008.1"/>
</dbReference>
<dbReference type="Proteomes" id="UP000431264">
    <property type="component" value="Unassembled WGS sequence"/>
</dbReference>
<gene>
    <name evidence="2" type="ORF">GOQ30_11475</name>
</gene>
<dbReference type="Pfam" id="PF01381">
    <property type="entry name" value="HTH_3"/>
    <property type="match status" value="1"/>
</dbReference>
<dbReference type="InterPro" id="IPR010982">
    <property type="entry name" value="Lambda_DNA-bd_dom_sf"/>
</dbReference>
<sequence length="173" mass="19987">MKNYISNNLSFLVNKMNCSRDEFGAMFGLNRGNISFYINEKSQPKIETIQSICDYFKISIDDFINNDLSNKNTSLNTSKTTNTVDSEIITKEIQLRDDLIVAYKDKIELLTKQNEEILVRLENKVDLATSKIDESAILNQNIFKELEEQLEYINLKENLEKAKKMVSNPTKKS</sequence>
<dbReference type="PROSITE" id="PS50943">
    <property type="entry name" value="HTH_CROC1"/>
    <property type="match status" value="1"/>
</dbReference>
<feature type="domain" description="HTH cro/C1-type" evidence="1">
    <location>
        <begin position="9"/>
        <end position="63"/>
    </location>
</feature>
<protein>
    <submittedName>
        <fullName evidence="2">Helix-turn-helix domain-containing protein</fullName>
    </submittedName>
</protein>
<accession>A0A6I4ILV2</accession>
<dbReference type="InterPro" id="IPR001387">
    <property type="entry name" value="Cro/C1-type_HTH"/>
</dbReference>
<evidence type="ECO:0000313" key="3">
    <source>
        <dbReference type="Proteomes" id="UP000431264"/>
    </source>
</evidence>
<dbReference type="SUPFAM" id="SSF47413">
    <property type="entry name" value="lambda repressor-like DNA-binding domains"/>
    <property type="match status" value="1"/>
</dbReference>
<evidence type="ECO:0000259" key="1">
    <source>
        <dbReference type="PROSITE" id="PS50943"/>
    </source>
</evidence>
<dbReference type="SMART" id="SM00530">
    <property type="entry name" value="HTH_XRE"/>
    <property type="match status" value="1"/>
</dbReference>
<name>A0A6I4ILV2_9FLAO</name>
<dbReference type="GO" id="GO:0003677">
    <property type="term" value="F:DNA binding"/>
    <property type="evidence" value="ECO:0007669"/>
    <property type="project" value="InterPro"/>
</dbReference>
<evidence type="ECO:0000313" key="2">
    <source>
        <dbReference type="EMBL" id="MVO09779.1"/>
    </source>
</evidence>
<proteinExistence type="predicted"/>
<keyword evidence="3" id="KW-1185">Reference proteome</keyword>
<dbReference type="OrthoDB" id="1162756at2"/>